<feature type="domain" description="Core" evidence="1">
    <location>
        <begin position="1"/>
        <end position="110"/>
    </location>
</feature>
<evidence type="ECO:0000259" key="1">
    <source>
        <dbReference type="Pfam" id="PF01521"/>
    </source>
</evidence>
<dbReference type="Pfam" id="PF01521">
    <property type="entry name" value="Fe-S_biosyn"/>
    <property type="match status" value="1"/>
</dbReference>
<organism evidence="2 3">
    <name type="scientific">Salipaludibacillus agaradhaerens</name>
    <name type="common">Bacillus agaradhaerens</name>
    <dbReference type="NCBI Taxonomy" id="76935"/>
    <lineage>
        <taxon>Bacteria</taxon>
        <taxon>Bacillati</taxon>
        <taxon>Bacillota</taxon>
        <taxon>Bacilli</taxon>
        <taxon>Bacillales</taxon>
        <taxon>Bacillaceae</taxon>
    </lineage>
</organism>
<dbReference type="InterPro" id="IPR035903">
    <property type="entry name" value="HesB-like_dom_sf"/>
</dbReference>
<sequence>MKLELSEVAIQQLKNEGMSAETNVLFLQYETDGCGCVVSGVPKLVELSPEELTKEEDISIIETEPAPYRAAIQKRVEWVYDDNLIIDYSSVANMFQLKSPNQMINPRLKFDSLKQTS</sequence>
<name>A0A9Q4FZ31_SALAG</name>
<gene>
    <name evidence="2" type="ORF">HXA33_09225</name>
</gene>
<keyword evidence="3" id="KW-1185">Reference proteome</keyword>
<reference evidence="2" key="1">
    <citation type="submission" date="2020-06" db="EMBL/GenBank/DDBJ databases">
        <title>Insight into the genomes of haloalkaliphilic bacilli from Kenyan soda lakes.</title>
        <authorList>
            <person name="Mwirichia R."/>
            <person name="Villamizar G.C."/>
            <person name="Poehlein A."/>
            <person name="Mugweru J."/>
            <person name="Kipnyargis A."/>
            <person name="Kiplimo D."/>
            <person name="Orwa P."/>
            <person name="Daniel R."/>
        </authorList>
    </citation>
    <scope>NUCLEOTIDE SEQUENCE</scope>
    <source>
        <strain evidence="2">B1096_S55</strain>
    </source>
</reference>
<dbReference type="InterPro" id="IPR000361">
    <property type="entry name" value="ATAP_core_dom"/>
</dbReference>
<dbReference type="RefSeq" id="WP_257821262.1">
    <property type="nucleotide sequence ID" value="NZ_JABXYM010000001.1"/>
</dbReference>
<protein>
    <submittedName>
        <fullName evidence="2">Iron-sulfur cluster biosynthesis family protein</fullName>
    </submittedName>
</protein>
<dbReference type="Gene3D" id="2.60.300.12">
    <property type="entry name" value="HesB-like domain"/>
    <property type="match status" value="1"/>
</dbReference>
<comment type="caution">
    <text evidence="2">The sequence shown here is derived from an EMBL/GenBank/DDBJ whole genome shotgun (WGS) entry which is preliminary data.</text>
</comment>
<proteinExistence type="predicted"/>
<dbReference type="AlphaFoldDB" id="A0A9Q4FZ31"/>
<dbReference type="SUPFAM" id="SSF89360">
    <property type="entry name" value="HesB-like domain"/>
    <property type="match status" value="1"/>
</dbReference>
<accession>A0A9Q4FZ31</accession>
<evidence type="ECO:0000313" key="3">
    <source>
        <dbReference type="Proteomes" id="UP001057753"/>
    </source>
</evidence>
<evidence type="ECO:0000313" key="2">
    <source>
        <dbReference type="EMBL" id="MCR6096737.1"/>
    </source>
</evidence>
<dbReference type="EMBL" id="JABXYM010000001">
    <property type="protein sequence ID" value="MCR6096737.1"/>
    <property type="molecule type" value="Genomic_DNA"/>
</dbReference>
<dbReference type="Proteomes" id="UP001057753">
    <property type="component" value="Unassembled WGS sequence"/>
</dbReference>